<evidence type="ECO:0000256" key="10">
    <source>
        <dbReference type="ARBA" id="ARBA00023098"/>
    </source>
</evidence>
<comment type="similarity">
    <text evidence="2">Belongs to the diacylglycerol/lipid kinase family.</text>
</comment>
<dbReference type="GO" id="GO:0005524">
    <property type="term" value="F:ATP binding"/>
    <property type="evidence" value="ECO:0007669"/>
    <property type="project" value="UniProtKB-KW"/>
</dbReference>
<keyword evidence="11" id="KW-0594">Phospholipid biosynthesis</keyword>
<dbReference type="Pfam" id="PF19279">
    <property type="entry name" value="YegS_C"/>
    <property type="match status" value="1"/>
</dbReference>
<dbReference type="SUPFAM" id="SSF111331">
    <property type="entry name" value="NAD kinase/diacylglycerol kinase-like"/>
    <property type="match status" value="1"/>
</dbReference>
<dbReference type="InterPro" id="IPR001206">
    <property type="entry name" value="Diacylglycerol_kinase_cat_dom"/>
</dbReference>
<evidence type="ECO:0000256" key="6">
    <source>
        <dbReference type="ARBA" id="ARBA00022741"/>
    </source>
</evidence>
<keyword evidence="8" id="KW-0067">ATP-binding</keyword>
<dbReference type="InterPro" id="IPR016064">
    <property type="entry name" value="NAD/diacylglycerol_kinase_sf"/>
</dbReference>
<evidence type="ECO:0000256" key="2">
    <source>
        <dbReference type="ARBA" id="ARBA00005983"/>
    </source>
</evidence>
<dbReference type="PANTHER" id="PTHR12358">
    <property type="entry name" value="SPHINGOSINE KINASE"/>
    <property type="match status" value="1"/>
</dbReference>
<dbReference type="GO" id="GO:0005886">
    <property type="term" value="C:plasma membrane"/>
    <property type="evidence" value="ECO:0007669"/>
    <property type="project" value="TreeGrafter"/>
</dbReference>
<keyword evidence="9" id="KW-0460">Magnesium</keyword>
<dbReference type="InterPro" id="IPR045540">
    <property type="entry name" value="YegS/DAGK_C"/>
</dbReference>
<gene>
    <name evidence="14" type="ORF">CNY62_08705</name>
</gene>
<evidence type="ECO:0000256" key="5">
    <source>
        <dbReference type="ARBA" id="ARBA00022723"/>
    </source>
</evidence>
<dbReference type="SMART" id="SM00046">
    <property type="entry name" value="DAGKc"/>
    <property type="match status" value="1"/>
</dbReference>
<dbReference type="RefSeq" id="WP_069119371.1">
    <property type="nucleotide sequence ID" value="NZ_CBCPHX010000002.1"/>
</dbReference>
<keyword evidence="3" id="KW-0444">Lipid biosynthesis</keyword>
<dbReference type="KEGG" id="bths:CNY62_08705"/>
<dbReference type="STRING" id="2756.BFR44_08595"/>
<dbReference type="InterPro" id="IPR017438">
    <property type="entry name" value="ATP-NAD_kinase_N"/>
</dbReference>
<keyword evidence="6" id="KW-0547">Nucleotide-binding</keyword>
<evidence type="ECO:0000256" key="1">
    <source>
        <dbReference type="ARBA" id="ARBA00001946"/>
    </source>
</evidence>
<accession>A0A1D2LL47</accession>
<evidence type="ECO:0000256" key="4">
    <source>
        <dbReference type="ARBA" id="ARBA00022679"/>
    </source>
</evidence>
<dbReference type="EMBL" id="CP023483">
    <property type="protein sequence ID" value="ATF26456.1"/>
    <property type="molecule type" value="Genomic_DNA"/>
</dbReference>
<protein>
    <submittedName>
        <fullName evidence="14">Diacylglycerol kinase</fullName>
    </submittedName>
</protein>
<dbReference type="NCBIfam" id="TIGR00147">
    <property type="entry name" value="YegS/Rv2252/BmrU family lipid kinase"/>
    <property type="match status" value="1"/>
</dbReference>
<evidence type="ECO:0000256" key="12">
    <source>
        <dbReference type="ARBA" id="ARBA00023264"/>
    </source>
</evidence>
<dbReference type="GO" id="GO:0008654">
    <property type="term" value="P:phospholipid biosynthetic process"/>
    <property type="evidence" value="ECO:0007669"/>
    <property type="project" value="UniProtKB-KW"/>
</dbReference>
<sequence>MTSTAMLIVNPSSGKEKGKKYLKLAEDTLLKRFDRVDIRLTEKAGDATTFAKESAMKGYDACIAMGGDGTLNETINGLAEQKHRPTFGLVPLGTVNDLARALKISKKPKQAIKMLATAKETPLDIGRINSHYFMNVVAIGSIPEAVDRVSVKQKTQLGAMAYFIEGAKAYARKEKFNFEVKTTDEVHNVESELIIVSLTNSVGGFEKLAPEAEVNDGLFHVFIVTDSSVIERTKLLPQLFSGQVSQNGGLIAFKSNKVFISSKESILKSNVDGDPDDYLPLELEVLPSHLNVFTPVDA</sequence>
<comment type="cofactor">
    <cofactor evidence="1">
        <name>Mg(2+)</name>
        <dbReference type="ChEBI" id="CHEBI:18420"/>
    </cofactor>
</comment>
<dbReference type="InterPro" id="IPR005218">
    <property type="entry name" value="Diacylglycerol/lipid_kinase"/>
</dbReference>
<name>A0A1D2LL47_BROTH</name>
<keyword evidence="4" id="KW-0808">Transferase</keyword>
<reference evidence="14 15" key="1">
    <citation type="submission" date="2017-09" db="EMBL/GenBank/DDBJ databases">
        <title>Complete Genome Sequences of Two Strains of the Meat Spoilage Bacterium Brochothrix thermosphacta Isolated from Ground Chicken.</title>
        <authorList>
            <person name="Paoli G.C."/>
            <person name="Wijey C."/>
            <person name="Chen C.-Y."/>
            <person name="Nguyen L."/>
            <person name="Yan X."/>
            <person name="Irwin P.L."/>
        </authorList>
    </citation>
    <scope>NUCLEOTIDE SEQUENCE [LARGE SCALE GENOMIC DNA]</scope>
    <source>
        <strain evidence="14 15">BI</strain>
    </source>
</reference>
<evidence type="ECO:0000259" key="13">
    <source>
        <dbReference type="PROSITE" id="PS50146"/>
    </source>
</evidence>
<dbReference type="PROSITE" id="PS50146">
    <property type="entry name" value="DAGK"/>
    <property type="match status" value="1"/>
</dbReference>
<evidence type="ECO:0000256" key="3">
    <source>
        <dbReference type="ARBA" id="ARBA00022516"/>
    </source>
</evidence>
<evidence type="ECO:0000256" key="8">
    <source>
        <dbReference type="ARBA" id="ARBA00022840"/>
    </source>
</evidence>
<dbReference type="Gene3D" id="3.40.50.10330">
    <property type="entry name" value="Probable inorganic polyphosphate/atp-NAD kinase, domain 1"/>
    <property type="match status" value="1"/>
</dbReference>
<evidence type="ECO:0000256" key="11">
    <source>
        <dbReference type="ARBA" id="ARBA00023209"/>
    </source>
</evidence>
<dbReference type="InterPro" id="IPR050187">
    <property type="entry name" value="Lipid_Phosphate_FormReg"/>
</dbReference>
<evidence type="ECO:0000256" key="9">
    <source>
        <dbReference type="ARBA" id="ARBA00022842"/>
    </source>
</evidence>
<dbReference type="GO" id="GO:0046872">
    <property type="term" value="F:metal ion binding"/>
    <property type="evidence" value="ECO:0007669"/>
    <property type="project" value="UniProtKB-KW"/>
</dbReference>
<evidence type="ECO:0000313" key="14">
    <source>
        <dbReference type="EMBL" id="ATF26456.1"/>
    </source>
</evidence>
<keyword evidence="5" id="KW-0479">Metal-binding</keyword>
<dbReference type="PANTHER" id="PTHR12358:SF106">
    <property type="entry name" value="LIPID KINASE YEGS"/>
    <property type="match status" value="1"/>
</dbReference>
<dbReference type="Proteomes" id="UP000243591">
    <property type="component" value="Chromosome"/>
</dbReference>
<dbReference type="GeneID" id="66536825"/>
<dbReference type="AlphaFoldDB" id="A0A1D2LL47"/>
<dbReference type="GO" id="GO:0004143">
    <property type="term" value="F:ATP-dependent diacylglycerol kinase activity"/>
    <property type="evidence" value="ECO:0007669"/>
    <property type="project" value="TreeGrafter"/>
</dbReference>
<keyword evidence="15" id="KW-1185">Reference proteome</keyword>
<dbReference type="Pfam" id="PF00781">
    <property type="entry name" value="DAGK_cat"/>
    <property type="match status" value="1"/>
</dbReference>
<keyword evidence="10" id="KW-0443">Lipid metabolism</keyword>
<dbReference type="OrthoDB" id="142078at2"/>
<dbReference type="Gene3D" id="2.60.200.40">
    <property type="match status" value="1"/>
</dbReference>
<keyword evidence="12" id="KW-1208">Phospholipid metabolism</keyword>
<organism evidence="14 15">
    <name type="scientific">Brochothrix thermosphacta</name>
    <name type="common">Microbacterium thermosphactum</name>
    <dbReference type="NCBI Taxonomy" id="2756"/>
    <lineage>
        <taxon>Bacteria</taxon>
        <taxon>Bacillati</taxon>
        <taxon>Bacillota</taxon>
        <taxon>Bacilli</taxon>
        <taxon>Bacillales</taxon>
        <taxon>Listeriaceae</taxon>
        <taxon>Brochothrix</taxon>
    </lineage>
</organism>
<feature type="domain" description="DAGKc" evidence="13">
    <location>
        <begin position="1"/>
        <end position="132"/>
    </location>
</feature>
<keyword evidence="7 14" id="KW-0418">Kinase</keyword>
<proteinExistence type="inferred from homology"/>
<evidence type="ECO:0000256" key="7">
    <source>
        <dbReference type="ARBA" id="ARBA00022777"/>
    </source>
</evidence>
<evidence type="ECO:0000313" key="15">
    <source>
        <dbReference type="Proteomes" id="UP000243591"/>
    </source>
</evidence>